<gene>
    <name evidence="2" type="ORF">FYJ45_29300</name>
</gene>
<dbReference type="GeneID" id="86057063"/>
<dbReference type="InterPro" id="IPR052345">
    <property type="entry name" value="Rad_response_metalloprotease"/>
</dbReference>
<dbReference type="InterPro" id="IPR010359">
    <property type="entry name" value="IrrE_HExxH"/>
</dbReference>
<dbReference type="PANTHER" id="PTHR43236">
    <property type="entry name" value="ANTITOXIN HIGA1"/>
    <property type="match status" value="1"/>
</dbReference>
<dbReference type="Proteomes" id="UP000436047">
    <property type="component" value="Unassembled WGS sequence"/>
</dbReference>
<evidence type="ECO:0000259" key="1">
    <source>
        <dbReference type="Pfam" id="PF06114"/>
    </source>
</evidence>
<dbReference type="Pfam" id="PF06114">
    <property type="entry name" value="Peptidase_M78"/>
    <property type="match status" value="1"/>
</dbReference>
<accession>A0A6N7WRN8</accession>
<comment type="caution">
    <text evidence="2">The sequence shown here is derived from an EMBL/GenBank/DDBJ whole genome shotgun (WGS) entry which is preliminary data.</text>
</comment>
<dbReference type="AlphaFoldDB" id="A0A6N7WRN8"/>
<sequence length="141" mass="16519">MKEKVLANKLAKKFGTRNPFEIIKGMNVILIPSDLIGVRGFYQYFQRNNLIYIDQNLPYQEQVWVCAHELAHMLIHKKSNTVFMDTRTHFNTSVYENEANKFAIELLVPDDVILEYHDCTLEQAANALGYQKNLLELKWLK</sequence>
<proteinExistence type="predicted"/>
<keyword evidence="3" id="KW-1185">Reference proteome</keyword>
<evidence type="ECO:0000313" key="2">
    <source>
        <dbReference type="EMBL" id="MSS92138.1"/>
    </source>
</evidence>
<dbReference type="RefSeq" id="WP_154468422.1">
    <property type="nucleotide sequence ID" value="NZ_VUMI01000139.1"/>
</dbReference>
<organism evidence="2 3">
    <name type="scientific">Eisenbergiella porci</name>
    <dbReference type="NCBI Taxonomy" id="2652274"/>
    <lineage>
        <taxon>Bacteria</taxon>
        <taxon>Bacillati</taxon>
        <taxon>Bacillota</taxon>
        <taxon>Clostridia</taxon>
        <taxon>Lachnospirales</taxon>
        <taxon>Lachnospiraceae</taxon>
        <taxon>Eisenbergiella</taxon>
    </lineage>
</organism>
<protein>
    <submittedName>
        <fullName evidence="2">ImmA/IrrE family metallo-endopeptidase</fullName>
    </submittedName>
</protein>
<dbReference type="EMBL" id="VUMI01000139">
    <property type="protein sequence ID" value="MSS92138.1"/>
    <property type="molecule type" value="Genomic_DNA"/>
</dbReference>
<name>A0A6N7WRN8_9FIRM</name>
<reference evidence="2 3" key="1">
    <citation type="submission" date="2019-08" db="EMBL/GenBank/DDBJ databases">
        <title>In-depth cultivation of the pig gut microbiome towards novel bacterial diversity and tailored functional studies.</title>
        <authorList>
            <person name="Wylensek D."/>
            <person name="Hitch T.C.A."/>
            <person name="Clavel T."/>
        </authorList>
    </citation>
    <scope>NUCLEOTIDE SEQUENCE [LARGE SCALE GENOMIC DNA]</scope>
    <source>
        <strain evidence="2 3">WCA-389-WT-23B</strain>
    </source>
</reference>
<dbReference type="PANTHER" id="PTHR43236:SF2">
    <property type="entry name" value="BLL0069 PROTEIN"/>
    <property type="match status" value="1"/>
</dbReference>
<dbReference type="Gene3D" id="1.10.10.2910">
    <property type="match status" value="1"/>
</dbReference>
<feature type="domain" description="IrrE N-terminal-like" evidence="1">
    <location>
        <begin position="25"/>
        <end position="117"/>
    </location>
</feature>
<evidence type="ECO:0000313" key="3">
    <source>
        <dbReference type="Proteomes" id="UP000436047"/>
    </source>
</evidence>